<organism evidence="2 3">
    <name type="scientific">Wickerhamomyces pijperi</name>
    <name type="common">Yeast</name>
    <name type="synonym">Pichia pijperi</name>
    <dbReference type="NCBI Taxonomy" id="599730"/>
    <lineage>
        <taxon>Eukaryota</taxon>
        <taxon>Fungi</taxon>
        <taxon>Dikarya</taxon>
        <taxon>Ascomycota</taxon>
        <taxon>Saccharomycotina</taxon>
        <taxon>Saccharomycetes</taxon>
        <taxon>Phaffomycetales</taxon>
        <taxon>Wickerhamomycetaceae</taxon>
        <taxon>Wickerhamomyces</taxon>
    </lineage>
</organism>
<dbReference type="AlphaFoldDB" id="A0A9P8Q606"/>
<dbReference type="Proteomes" id="UP000774326">
    <property type="component" value="Unassembled WGS sequence"/>
</dbReference>
<reference evidence="2" key="1">
    <citation type="journal article" date="2021" name="Open Biol.">
        <title>Shared evolutionary footprints suggest mitochondrial oxidative damage underlies multiple complex I losses in fungi.</title>
        <authorList>
            <person name="Schikora-Tamarit M.A."/>
            <person name="Marcet-Houben M."/>
            <person name="Nosek J."/>
            <person name="Gabaldon T."/>
        </authorList>
    </citation>
    <scope>NUCLEOTIDE SEQUENCE</scope>
    <source>
        <strain evidence="2">CBS2887</strain>
    </source>
</reference>
<dbReference type="EMBL" id="JAEUBG010002963">
    <property type="protein sequence ID" value="KAH3683745.1"/>
    <property type="molecule type" value="Genomic_DNA"/>
</dbReference>
<keyword evidence="1" id="KW-1133">Transmembrane helix</keyword>
<reference evidence="2" key="2">
    <citation type="submission" date="2021-01" db="EMBL/GenBank/DDBJ databases">
        <authorList>
            <person name="Schikora-Tamarit M.A."/>
        </authorList>
    </citation>
    <scope>NUCLEOTIDE SEQUENCE</scope>
    <source>
        <strain evidence="2">CBS2887</strain>
    </source>
</reference>
<feature type="transmembrane region" description="Helical" evidence="1">
    <location>
        <begin position="80"/>
        <end position="103"/>
    </location>
</feature>
<gene>
    <name evidence="2" type="ORF">WICPIJ_005264</name>
</gene>
<proteinExistence type="predicted"/>
<keyword evidence="3" id="KW-1185">Reference proteome</keyword>
<feature type="transmembrane region" description="Helical" evidence="1">
    <location>
        <begin position="364"/>
        <end position="389"/>
    </location>
</feature>
<keyword evidence="1" id="KW-0812">Transmembrane</keyword>
<evidence type="ECO:0000256" key="1">
    <source>
        <dbReference type="SAM" id="Phobius"/>
    </source>
</evidence>
<evidence type="ECO:0000313" key="3">
    <source>
        <dbReference type="Proteomes" id="UP000774326"/>
    </source>
</evidence>
<evidence type="ECO:0000313" key="2">
    <source>
        <dbReference type="EMBL" id="KAH3683745.1"/>
    </source>
</evidence>
<accession>A0A9P8Q606</accession>
<comment type="caution">
    <text evidence="2">The sequence shown here is derived from an EMBL/GenBank/DDBJ whole genome shotgun (WGS) entry which is preliminary data.</text>
</comment>
<name>A0A9P8Q606_WICPI</name>
<sequence length="458" mass="52478">MRNRGRTDQQQDHQLPDFANNYYNRPPQNQSTLTFLLDQVSSFIAYGITWTFASAVKLYDNLNVWIFPVLKQLVIRYGSILVYLTLISNLIIVPFGFITFKYFHDGVVSETIDFSVSVSDLQNQILFVEDVDEDGIVVTDIIDVKVHIDTQEDSYDDVFGRGPEIYSDGEGLDFDLDLNLNCFCNSAIDNYLVLNYHFSLENNAYQKQSSNSLVSKSGILILNCQNPSLDSYFHLGDIFPYWINTIFLSQFWQDLPLWQIQQANNHKIQLLKQFNLEQSFTTTEQVSHNHFNRVHDASDSHTKNLGFDTLVLTLKHTYNSLALGTNSGHDHFQFLIDPRLTTLTLTKDLTYIKWFLKTFPRTSVFLGTFGISLSMNLILWTAVLVAVVFKEIDERDDTGAFFANNKVPEILCFVVQVGKYRKSPREGLGRVKREPTVGSSRVKIEERNAPNIKVEPGL</sequence>
<keyword evidence="1" id="KW-0472">Membrane</keyword>
<protein>
    <submittedName>
        <fullName evidence="2">Uncharacterized protein</fullName>
    </submittedName>
</protein>